<dbReference type="InterPro" id="IPR013783">
    <property type="entry name" value="Ig-like_fold"/>
</dbReference>
<evidence type="ECO:0000259" key="2">
    <source>
        <dbReference type="Pfam" id="PF05729"/>
    </source>
</evidence>
<evidence type="ECO:0000313" key="4">
    <source>
        <dbReference type="Proteomes" id="UP001152320"/>
    </source>
</evidence>
<feature type="transmembrane region" description="Helical" evidence="1">
    <location>
        <begin position="330"/>
        <end position="355"/>
    </location>
</feature>
<sequence>MKLNKNYELSCSVKNSRPAVDLNWYIKRIANDRVLHSEEIVTSVNMLYTSWVTTLYNVSHSTGTVVYVCKSINRPFLLTHEYSLILIQNLGQKYDDVEPETIYAKYLTSVELNCTNQPVLYLIWKKQSPTNHIVNLVDSLFLNNTSYTNSYSNNFYLTKRRSLCINEVDVAHESVYICNFGDGISETTKMLNLQVYVLPNPPHLIIEGCSHHYYCELSIPTKGEVTCVVKGIRPQVKLLWEVVRDDQKHFINFSKSENEIRENGFLYDIYLTSHFHMQNSLTERFAIRCKAWHLNDIPFHLSTEIYLKPLQEKVTETSVYPIEGQGNGEIVVYSILSVIVTALIVAGIVSGIVVLKRRNHQTIFHNPEQQMALMTNPRPTSEKINVFKQELHNTYKRSWETLRPVAYDKQVKMTGNEIYVASDIQYLEKVAHGDDGNYFIWQNLQSQKYLHRLCQSSYKLVLEGEHGYGKTYLGYIFAYEWYTKNSNSPMKDVDIYIILRLRYLNDFSSIPKAIRKLLLPGNSLITDEDVASILLNSKSVVMYLDGFDWYFRDQKLRTALMNDVYLNKISPNCRFILTTTPYCLPDEHYEDTEYMRFTGFSETNWKEYLKKSVWSKGPTERKAIIKILQENQFLHDLCQNPLLFVLFAHISNDDGTLRRGEFKTVTAFFRTLIKCFHDKMGTVDDGHSVIKSLCLNALSDSRHFGILWPKDEILGTLRDKAYNRYIDVGILVEKTFGESNSSSHPSEESGVQHYTIVQFFHNTFCQWYAAQHLVEVVTKSRKETWMKYLQSINPCNLQYVYRFACGMDGNVAERLVHYLCDSGQEDKFTILCIQEQTGNFDKLKEIIERICLSSVSIKAYDTLFLQRSTVELLKYAASDNITIEKVLVGQKNSTFDFKEESLKLHPGLFLPKLSTLRCLSLRDPGRKVSKQDFQGLLKFASLCQSLKRIRFQDCMLPFLQTKDLQRERTSLDEKEVSVFWKTPAQGCDWYSLDLKSGEWHREGETMSKKQYTKMVSVFI</sequence>
<keyword evidence="4" id="KW-1185">Reference proteome</keyword>
<dbReference type="PANTHER" id="PTHR46312:SF2">
    <property type="entry name" value="NUCLEOTIDE-BINDING OLIGOMERIZATION DOMAIN-CONTAINING PROTEIN 2-LIKE"/>
    <property type="match status" value="1"/>
</dbReference>
<dbReference type="InterPro" id="IPR036179">
    <property type="entry name" value="Ig-like_dom_sf"/>
</dbReference>
<gene>
    <name evidence="3" type="ORF">HOLleu_00943</name>
</gene>
<dbReference type="SUPFAM" id="SSF48726">
    <property type="entry name" value="Immunoglobulin"/>
    <property type="match status" value="1"/>
</dbReference>
<dbReference type="AlphaFoldDB" id="A0A9Q1CNE5"/>
<dbReference type="Gene3D" id="2.60.40.10">
    <property type="entry name" value="Immunoglobulins"/>
    <property type="match status" value="1"/>
</dbReference>
<dbReference type="Pfam" id="PF05729">
    <property type="entry name" value="NACHT"/>
    <property type="match status" value="1"/>
</dbReference>
<dbReference type="SUPFAM" id="SSF52540">
    <property type="entry name" value="P-loop containing nucleoside triphosphate hydrolases"/>
    <property type="match status" value="1"/>
</dbReference>
<protein>
    <recommendedName>
        <fullName evidence="2">NACHT domain-containing protein</fullName>
    </recommendedName>
</protein>
<reference evidence="3" key="1">
    <citation type="submission" date="2021-10" db="EMBL/GenBank/DDBJ databases">
        <title>Tropical sea cucumber genome reveals ecological adaptation and Cuvierian tubules defense mechanism.</title>
        <authorList>
            <person name="Chen T."/>
        </authorList>
    </citation>
    <scope>NUCLEOTIDE SEQUENCE</scope>
    <source>
        <strain evidence="3">Nanhai2018</strain>
        <tissue evidence="3">Muscle</tissue>
    </source>
</reference>
<dbReference type="InterPro" id="IPR007111">
    <property type="entry name" value="NACHT_NTPase"/>
</dbReference>
<organism evidence="3 4">
    <name type="scientific">Holothuria leucospilota</name>
    <name type="common">Black long sea cucumber</name>
    <name type="synonym">Mertensiothuria leucospilota</name>
    <dbReference type="NCBI Taxonomy" id="206669"/>
    <lineage>
        <taxon>Eukaryota</taxon>
        <taxon>Metazoa</taxon>
        <taxon>Echinodermata</taxon>
        <taxon>Eleutherozoa</taxon>
        <taxon>Echinozoa</taxon>
        <taxon>Holothuroidea</taxon>
        <taxon>Aspidochirotacea</taxon>
        <taxon>Aspidochirotida</taxon>
        <taxon>Holothuriidae</taxon>
        <taxon>Holothuria</taxon>
    </lineage>
</organism>
<comment type="caution">
    <text evidence="3">The sequence shown here is derived from an EMBL/GenBank/DDBJ whole genome shotgun (WGS) entry which is preliminary data.</text>
</comment>
<dbReference type="OrthoDB" id="8901134at2759"/>
<dbReference type="Proteomes" id="UP001152320">
    <property type="component" value="Chromosome 1"/>
</dbReference>
<dbReference type="InterPro" id="IPR027417">
    <property type="entry name" value="P-loop_NTPase"/>
</dbReference>
<keyword evidence="1" id="KW-1133">Transmembrane helix</keyword>
<keyword evidence="1" id="KW-0812">Transmembrane</keyword>
<evidence type="ECO:0000256" key="1">
    <source>
        <dbReference type="SAM" id="Phobius"/>
    </source>
</evidence>
<keyword evidence="1" id="KW-0472">Membrane</keyword>
<feature type="domain" description="NACHT" evidence="2">
    <location>
        <begin position="460"/>
        <end position="611"/>
    </location>
</feature>
<evidence type="ECO:0000313" key="3">
    <source>
        <dbReference type="EMBL" id="KAJ8048577.1"/>
    </source>
</evidence>
<name>A0A9Q1CNE5_HOLLE</name>
<dbReference type="Gene3D" id="3.40.50.300">
    <property type="entry name" value="P-loop containing nucleotide triphosphate hydrolases"/>
    <property type="match status" value="1"/>
</dbReference>
<accession>A0A9Q1CNE5</accession>
<dbReference type="PANTHER" id="PTHR46312">
    <property type="entry name" value="NACHT DOMAIN-CONTAINING PROTEIN"/>
    <property type="match status" value="1"/>
</dbReference>
<dbReference type="EMBL" id="JAIZAY010000001">
    <property type="protein sequence ID" value="KAJ8048577.1"/>
    <property type="molecule type" value="Genomic_DNA"/>
</dbReference>
<proteinExistence type="predicted"/>